<name>K4EQ19_9BBAC</name>
<protein>
    <submittedName>
        <fullName evidence="1">LEF-2</fullName>
    </submittedName>
</protein>
<proteinExistence type="predicted"/>
<organism evidence="1 2">
    <name type="scientific">Epinotia aporema granulovirus</name>
    <dbReference type="NCBI Taxonomy" id="166056"/>
    <lineage>
        <taxon>Viruses</taxon>
        <taxon>Viruses incertae sedis</taxon>
        <taxon>Naldaviricetes</taxon>
        <taxon>Lefavirales</taxon>
        <taxon>Baculoviridae</taxon>
        <taxon>Betabaculovirus</taxon>
        <taxon>Betabaculovirus epaporemae</taxon>
    </lineage>
</organism>
<evidence type="ECO:0000313" key="1">
    <source>
        <dbReference type="EMBL" id="AER41467.1"/>
    </source>
</evidence>
<reference evidence="1 2" key="1">
    <citation type="journal article" date="2012" name="BMC Genomics">
        <title>Genome of Epinotia aporema granulovirus (EpapGV), a polyorganotropic fast killing betabaculovirus with a novel thymidylate kinase gene.</title>
        <authorList>
            <person name="Ferrelli M.L."/>
            <person name="Salvador R."/>
            <person name="Biedma M.E."/>
            <person name="Berretta M.F."/>
            <person name="Haase S."/>
            <person name="Sciocco-Cap A."/>
            <person name="Ghiringhelli P.D."/>
            <person name="Romanowski V."/>
        </authorList>
    </citation>
    <scope>NUCLEOTIDE SEQUENCE [LARGE SCALE GENOMIC DNA]</scope>
</reference>
<dbReference type="RefSeq" id="YP_006908549.1">
    <property type="nucleotide sequence ID" value="NC_018875.1"/>
</dbReference>
<keyword evidence="2" id="KW-1185">Reference proteome</keyword>
<evidence type="ECO:0000313" key="2">
    <source>
        <dbReference type="Proteomes" id="UP000201571"/>
    </source>
</evidence>
<dbReference type="GO" id="GO:0019083">
    <property type="term" value="P:viral transcription"/>
    <property type="evidence" value="ECO:0007669"/>
    <property type="project" value="InterPro"/>
</dbReference>
<dbReference type="Proteomes" id="UP000201571">
    <property type="component" value="Segment"/>
</dbReference>
<accession>K4EQ19</accession>
<sequence>MYGRNLQALVKQAEQQAIAAPSPSSNNTKKRNKCFLTITNRTDIINSYEQLFYCRYPPPKTKTDFKNLCVRVRDDRFQNRLKFSYLVVKNLKCTKCNNKCIYDALKTFYKNEKKCVAEVDRLISKEC</sequence>
<gene>
    <name evidence="1" type="primary">lef-2</name>
</gene>
<dbReference type="KEGG" id="vg:13842601"/>
<dbReference type="EMBL" id="JN408834">
    <property type="protein sequence ID" value="AER41467.1"/>
    <property type="molecule type" value="Genomic_DNA"/>
</dbReference>
<dbReference type="GeneID" id="13842601"/>
<dbReference type="Pfam" id="PF03041">
    <property type="entry name" value="Baculo_LEF-2"/>
    <property type="match status" value="1"/>
</dbReference>
<dbReference type="OrthoDB" id="19212at10239"/>
<dbReference type="InterPro" id="IPR004283">
    <property type="entry name" value="Lef-2"/>
</dbReference>